<accession>A0A9W4XNS7</accession>
<feature type="compositionally biased region" description="Polar residues" evidence="1">
    <location>
        <begin position="636"/>
        <end position="651"/>
    </location>
</feature>
<keyword evidence="2" id="KW-0472">Membrane</keyword>
<dbReference type="InterPro" id="IPR051091">
    <property type="entry name" value="O-Glucosyltr/Glycosyltrsf_90"/>
</dbReference>
<evidence type="ECO:0000313" key="4">
    <source>
        <dbReference type="Proteomes" id="UP001152607"/>
    </source>
</evidence>
<keyword evidence="2" id="KW-0812">Transmembrane</keyword>
<evidence type="ECO:0000313" key="3">
    <source>
        <dbReference type="EMBL" id="CAI6338313.1"/>
    </source>
</evidence>
<evidence type="ECO:0000256" key="2">
    <source>
        <dbReference type="SAM" id="Phobius"/>
    </source>
</evidence>
<organism evidence="3 4">
    <name type="scientific">Periconia digitata</name>
    <dbReference type="NCBI Taxonomy" id="1303443"/>
    <lineage>
        <taxon>Eukaryota</taxon>
        <taxon>Fungi</taxon>
        <taxon>Dikarya</taxon>
        <taxon>Ascomycota</taxon>
        <taxon>Pezizomycotina</taxon>
        <taxon>Dothideomycetes</taxon>
        <taxon>Pleosporomycetidae</taxon>
        <taxon>Pleosporales</taxon>
        <taxon>Massarineae</taxon>
        <taxon>Periconiaceae</taxon>
        <taxon>Periconia</taxon>
    </lineage>
</organism>
<dbReference type="EMBL" id="CAOQHR010000008">
    <property type="protein sequence ID" value="CAI6338313.1"/>
    <property type="molecule type" value="Genomic_DNA"/>
</dbReference>
<keyword evidence="2" id="KW-1133">Transmembrane helix</keyword>
<dbReference type="Proteomes" id="UP001152607">
    <property type="component" value="Unassembled WGS sequence"/>
</dbReference>
<keyword evidence="4" id="KW-1185">Reference proteome</keyword>
<feature type="compositionally biased region" description="Basic and acidic residues" evidence="1">
    <location>
        <begin position="615"/>
        <end position="630"/>
    </location>
</feature>
<proteinExistence type="predicted"/>
<evidence type="ECO:0000256" key="1">
    <source>
        <dbReference type="SAM" id="MobiDB-lite"/>
    </source>
</evidence>
<gene>
    <name evidence="3" type="ORF">PDIGIT_LOCUS11441</name>
</gene>
<dbReference type="PANTHER" id="PTHR12203">
    <property type="entry name" value="KDEL LYS-ASP-GLU-LEU CONTAINING - RELATED"/>
    <property type="match status" value="1"/>
</dbReference>
<name>A0A9W4XNS7_9PLEO</name>
<dbReference type="AlphaFoldDB" id="A0A9W4XNS7"/>
<comment type="caution">
    <text evidence="3">The sequence shown here is derived from an EMBL/GenBank/DDBJ whole genome shotgun (WGS) entry which is preliminary data.</text>
</comment>
<feature type="transmembrane region" description="Helical" evidence="2">
    <location>
        <begin position="16"/>
        <end position="35"/>
    </location>
</feature>
<dbReference type="PANTHER" id="PTHR12203:SF22">
    <property type="entry name" value="CAPSULE ASSOCIATED PROTEIN"/>
    <property type="match status" value="1"/>
</dbReference>
<dbReference type="OrthoDB" id="541052at2759"/>
<feature type="region of interest" description="Disordered" evidence="1">
    <location>
        <begin position="615"/>
        <end position="659"/>
    </location>
</feature>
<sequence>MQVRCSYFTTTPSWGTLRAMAIISMLLCGALWYLTTWRDDATKLRFSESSSGLGQHESSELPSHDEQSKHPIERLMDTAQTEFNALVDGHGHTVADAAENYRRRRGRHPPPGFDAWFAFAQAHDALVVESFFDQIEADLAPLRSIDPYTLRQTANNFSPKITIRNGTVDAPKGSSYIKLAQIATMIQAVAEQEIVQLPDLDIPVNVNDEPAMLVPWETIDTALQFVKPILTPRNETIDSFASIKDVELPVSKFDPEWLNGRNRHTSAQYLGPRPFWSIVRPACPPGSPARDQPLMQDIWHREGHTKEEHLASALLPLGLPEGSYEGFVRNLTTATDVCQNPSWQGLHGAFVAPAHMSVTQKLFPLFSTSKLAISNEILIPNVGDWNVSKQTTSDPVTWAQREDKLYWRGSASGGKNTARNWQRFHRHRFVAMLNATHVEIAEGLIHAGNESIIGLGYARNFRLLPGNEYTLTTQRGANMAEWVNNWGDAAFTDLQCSELGNNGTCPYTDEYFSVSSHDSSLPRNSTITHKYAAVLDGEGGDDSGSFMASLRSGQFTLKASIYRQWYDSRVIPWMHCIPLDNTFVDLYAVMEFFRGPQVKGRNEAFAHAHIEMEKHEHHFNTPPEGKEKRAGYQSRHVGNSSDQTADSNVSEDGQDEKAQRIAEAGQEWASKALTEKDVLIYVYRLLLEYARIKDDRREMLGWVGDLLMEEGKSKP</sequence>
<reference evidence="3" key="1">
    <citation type="submission" date="2023-01" db="EMBL/GenBank/DDBJ databases">
        <authorList>
            <person name="Van Ghelder C."/>
            <person name="Rancurel C."/>
        </authorList>
    </citation>
    <scope>NUCLEOTIDE SEQUENCE</scope>
    <source>
        <strain evidence="3">CNCM I-4278</strain>
    </source>
</reference>
<evidence type="ECO:0008006" key="5">
    <source>
        <dbReference type="Google" id="ProtNLM"/>
    </source>
</evidence>
<protein>
    <recommendedName>
        <fullName evidence="5">Glycosyl transferase CAP10 domain-containing protein</fullName>
    </recommendedName>
</protein>